<organism evidence="1 2">
    <name type="scientific">Pseudomonas phage KTN4</name>
    <dbReference type="NCBI Taxonomy" id="1862701"/>
    <lineage>
        <taxon>Viruses</taxon>
        <taxon>Duplodnaviria</taxon>
        <taxon>Heunggongvirae</taxon>
        <taxon>Uroviricota</taxon>
        <taxon>Caudoviricetes</taxon>
        <taxon>Chimalliviridae</taxon>
        <taxon>Phikzvirus</taxon>
        <taxon>Phikzvirus phiKZ</taxon>
    </lineage>
</organism>
<name>A0A192Y547_9CAUD</name>
<dbReference type="Proteomes" id="UP000224336">
    <property type="component" value="Segment"/>
</dbReference>
<evidence type="ECO:0000313" key="1">
    <source>
        <dbReference type="EMBL" id="ANM44867.1"/>
    </source>
</evidence>
<sequence>MDELRQNAKEHDNYLSDVFASTDISQARALAELLNEGY</sequence>
<accession>A0A192Y547</accession>
<dbReference type="EMBL" id="KU521356">
    <property type="protein sequence ID" value="ANM44867.1"/>
    <property type="molecule type" value="Genomic_DNA"/>
</dbReference>
<evidence type="ECO:0000313" key="2">
    <source>
        <dbReference type="Proteomes" id="UP000224336"/>
    </source>
</evidence>
<proteinExistence type="predicted"/>
<gene>
    <name evidence="1" type="ORF">KTN4_109</name>
</gene>
<reference evidence="1 2" key="1">
    <citation type="journal article" date="2016" name="Sci. Rep.">
        <title>A proposed integrated approach for the preclinical evaluation of phage therapy in Pseudomonas infections.</title>
        <authorList>
            <person name="Danis-Wlodarczyk K."/>
            <person name="Vandenheuvel D."/>
            <person name="Jang H.B."/>
            <person name="Briers Y."/>
            <person name="Olszak T."/>
            <person name="Arabski M."/>
            <person name="Wasik S."/>
            <person name="Drabik M."/>
            <person name="Higgins G."/>
            <person name="Tyrrell J."/>
            <person name="Harvey B.J."/>
            <person name="Noben J.P."/>
            <person name="Lavigne R."/>
            <person name="Drulis-Kawa Z."/>
        </authorList>
    </citation>
    <scope>NUCLEOTIDE SEQUENCE [LARGE SCALE GENOMIC DNA]</scope>
</reference>
<protein>
    <submittedName>
        <fullName evidence="1">Uncharacterized protein</fullName>
    </submittedName>
</protein>